<comment type="caution">
    <text evidence="4">The sequence shown here is derived from an EMBL/GenBank/DDBJ whole genome shotgun (WGS) entry which is preliminary data.</text>
</comment>
<name>A0A080ZW82_PHYNI</name>
<protein>
    <recommendedName>
        <fullName evidence="3">C2 domain-containing protein</fullName>
    </recommendedName>
</protein>
<feature type="compositionally biased region" description="Basic residues" evidence="2">
    <location>
        <begin position="411"/>
        <end position="434"/>
    </location>
</feature>
<evidence type="ECO:0000256" key="2">
    <source>
        <dbReference type="SAM" id="MobiDB-lite"/>
    </source>
</evidence>
<feature type="compositionally biased region" description="Low complexity" evidence="2">
    <location>
        <begin position="436"/>
        <end position="446"/>
    </location>
</feature>
<dbReference type="EMBL" id="ANJA01002250">
    <property type="protein sequence ID" value="ETO70893.1"/>
    <property type="molecule type" value="Genomic_DNA"/>
</dbReference>
<feature type="compositionally biased region" description="Basic residues" evidence="2">
    <location>
        <begin position="571"/>
        <end position="583"/>
    </location>
</feature>
<dbReference type="InterPro" id="IPR000008">
    <property type="entry name" value="C2_dom"/>
</dbReference>
<gene>
    <name evidence="4" type="ORF">F444_12641</name>
</gene>
<dbReference type="PROSITE" id="PS50004">
    <property type="entry name" value="C2"/>
    <property type="match status" value="1"/>
</dbReference>
<feature type="compositionally biased region" description="Low complexity" evidence="2">
    <location>
        <begin position="26"/>
        <end position="41"/>
    </location>
</feature>
<accession>A0A080ZW82</accession>
<dbReference type="SMART" id="SM00239">
    <property type="entry name" value="C2"/>
    <property type="match status" value="1"/>
</dbReference>
<feature type="domain" description="C2" evidence="3">
    <location>
        <begin position="41"/>
        <end position="179"/>
    </location>
</feature>
<feature type="compositionally biased region" description="Polar residues" evidence="2">
    <location>
        <begin position="591"/>
        <end position="601"/>
    </location>
</feature>
<evidence type="ECO:0000259" key="3">
    <source>
        <dbReference type="PROSITE" id="PS50004"/>
    </source>
</evidence>
<feature type="coiled-coil region" evidence="1">
    <location>
        <begin position="211"/>
        <end position="242"/>
    </location>
</feature>
<feature type="compositionally biased region" description="Basic residues" evidence="2">
    <location>
        <begin position="513"/>
        <end position="540"/>
    </location>
</feature>
<feature type="region of interest" description="Disordered" evidence="2">
    <location>
        <begin position="392"/>
        <end position="602"/>
    </location>
</feature>
<dbReference type="InterPro" id="IPR035892">
    <property type="entry name" value="C2_domain_sf"/>
</dbReference>
<feature type="compositionally biased region" description="Basic and acidic residues" evidence="2">
    <location>
        <begin position="276"/>
        <end position="289"/>
    </location>
</feature>
<dbReference type="Pfam" id="PF00168">
    <property type="entry name" value="C2"/>
    <property type="match status" value="1"/>
</dbReference>
<proteinExistence type="predicted"/>
<feature type="region of interest" description="Disordered" evidence="2">
    <location>
        <begin position="23"/>
        <end position="49"/>
    </location>
</feature>
<feature type="region of interest" description="Disordered" evidence="2">
    <location>
        <begin position="667"/>
        <end position="688"/>
    </location>
</feature>
<organism evidence="4 5">
    <name type="scientific">Phytophthora nicotianae P1976</name>
    <dbReference type="NCBI Taxonomy" id="1317066"/>
    <lineage>
        <taxon>Eukaryota</taxon>
        <taxon>Sar</taxon>
        <taxon>Stramenopiles</taxon>
        <taxon>Oomycota</taxon>
        <taxon>Peronosporomycetes</taxon>
        <taxon>Peronosporales</taxon>
        <taxon>Peronosporaceae</taxon>
        <taxon>Phytophthora</taxon>
    </lineage>
</organism>
<evidence type="ECO:0000256" key="1">
    <source>
        <dbReference type="SAM" id="Coils"/>
    </source>
</evidence>
<dbReference type="Proteomes" id="UP000028582">
    <property type="component" value="Unassembled WGS sequence"/>
</dbReference>
<keyword evidence="1" id="KW-0175">Coiled coil</keyword>
<dbReference type="OrthoDB" id="158071at2759"/>
<evidence type="ECO:0000313" key="5">
    <source>
        <dbReference type="Proteomes" id="UP000028582"/>
    </source>
</evidence>
<evidence type="ECO:0000313" key="4">
    <source>
        <dbReference type="EMBL" id="ETO70893.1"/>
    </source>
</evidence>
<dbReference type="AlphaFoldDB" id="A0A080ZW82"/>
<feature type="compositionally biased region" description="Low complexity" evidence="2">
    <location>
        <begin position="544"/>
        <end position="561"/>
    </location>
</feature>
<feature type="region of interest" description="Disordered" evidence="2">
    <location>
        <begin position="276"/>
        <end position="315"/>
    </location>
</feature>
<dbReference type="CDD" id="cd00030">
    <property type="entry name" value="C2"/>
    <property type="match status" value="1"/>
</dbReference>
<dbReference type="Gene3D" id="2.60.40.150">
    <property type="entry name" value="C2 domain"/>
    <property type="match status" value="1"/>
</dbReference>
<reference evidence="4 5" key="1">
    <citation type="submission" date="2013-11" db="EMBL/GenBank/DDBJ databases">
        <title>The Genome Sequence of Phytophthora parasitica P1976.</title>
        <authorList>
            <consortium name="The Broad Institute Genomics Platform"/>
            <person name="Russ C."/>
            <person name="Tyler B."/>
            <person name="Panabieres F."/>
            <person name="Shan W."/>
            <person name="Tripathy S."/>
            <person name="Grunwald N."/>
            <person name="Machado M."/>
            <person name="Johnson C.S."/>
            <person name="Walker B."/>
            <person name="Young S."/>
            <person name="Zeng Q."/>
            <person name="Gargeya S."/>
            <person name="Fitzgerald M."/>
            <person name="Haas B."/>
            <person name="Abouelleil A."/>
            <person name="Allen A.W."/>
            <person name="Alvarado L."/>
            <person name="Arachchi H.M."/>
            <person name="Berlin A.M."/>
            <person name="Chapman S.B."/>
            <person name="Gainer-Dewar J."/>
            <person name="Goldberg J."/>
            <person name="Griggs A."/>
            <person name="Gujja S."/>
            <person name="Hansen M."/>
            <person name="Howarth C."/>
            <person name="Imamovic A."/>
            <person name="Ireland A."/>
            <person name="Larimer J."/>
            <person name="McCowan C."/>
            <person name="Murphy C."/>
            <person name="Pearson M."/>
            <person name="Poon T.W."/>
            <person name="Priest M."/>
            <person name="Roberts A."/>
            <person name="Saif S."/>
            <person name="Shea T."/>
            <person name="Sisk P."/>
            <person name="Sykes S."/>
            <person name="Wortman J."/>
            <person name="Nusbaum C."/>
            <person name="Birren B."/>
        </authorList>
    </citation>
    <scope>NUCLEOTIDE SEQUENCE [LARGE SCALE GENOMIC DNA]</scope>
    <source>
        <strain evidence="4 5">P1976</strain>
    </source>
</reference>
<sequence>MARDSLDAPPMSRFRAFTTALGFKPSSGTARSSSDQSSAPSVPQRPVSTSSLRPLYGNFTLYLRVHSARNLPAVAQGSYCKLYLGDEPIIGGFGHGKSLVGADKNQGGSHQTYHTKVQMSATRDCPEWNEKFQMNVKNPNAEILTIRVKNHVLIYSPAIGACVVHLRQLQFGQTIDEWFPLYKNDKPCGELRLQICLQENVQFTVPERRYSQSSEETIQRLMQEHRQLEEAQRRELELQQEEKWRKMEEDAVKHAGLEQQIEREETWREQCARKLNQEQQQEKDDHDLGSDLPASFKNRGVKKEENSDSELPSSFKFRGLKEEDVATQKMENLNLHPDVEDNKQQEVTFGIPSGYTIYGIDSGHTAVVPPSRQISSFGTIRLSVEELDQVAHNALPTSDSSESASSEDERRRRRRKKRHDRKRSLRKKHSKRRAYSNESSDDSSISPRRYRKGSSRSKNEDVKKRSTQRSVSSRSGSSNAKQTRQDPDIPTTLTFPTSPADEPSSTSSEEEHRRRRRAEKAKRREKERRRKSRRKQTKARRNYESSYSSSSLSPSSSSLSSSEEERLLRKVEKKKSRKARTRAKLVESGGSRASTQSSGMQYQRKLSYADTRNIDSVSPYVTQHWGSDASGTQRDDQLDLPVYNDCGYNGGNQAPKEFAASFAPSKTHQVHNSYGPDGVGFDEPDQSTTPQYLGQTTKEQTNAELMRSFCF</sequence>
<dbReference type="SUPFAM" id="SSF49562">
    <property type="entry name" value="C2 domain (Calcium/lipid-binding domain, CaLB)"/>
    <property type="match status" value="1"/>
</dbReference>
<feature type="compositionally biased region" description="Low complexity" evidence="2">
    <location>
        <begin position="468"/>
        <end position="478"/>
    </location>
</feature>